<name>A0A9P0D858_9CUCU</name>
<keyword evidence="16" id="KW-1185">Reference proteome</keyword>
<sequence length="890" mass="100522">MAKFEKLLLKITLIIIHLHYSFAIYEDQVGKFDWKRSFIGKTKFAEFESKRIIVVTDENVLASLNANNGQIVWRQVLETPKDNTVKLLYIDRDIYTINGALNGWIVRGWDIMTGSLVTEWSIPTEKMDISEFLVLDGRLVNIVPIVGSHLEISTYYLSTGELIGKTSKISTPWLTDASNCIFAKSYYICISSNDYSGQLYYIDFLYKSDKLNTKSLQGFLEDLLGPVYILRVNSDRPAFLLASRSTVKLIEIENDNLVVKNYDISTTPFIAKNEEQQILYQLEASSNPEKLINVVTKDYTTGEELSRIDLEYPVGLGAPTIVASSSKKHNSFLLLSTSDNALLLVKLPEGKVHWTREEALSDIVATEFFELPVSELDASIENEFKTNSNNIINMLVHRLTTQAKQLSNLIFGSQLLSDSGLVRDKFGFHKLIVVATRIGKLFALDTISGSIAWSYRLPNVKPFNILDEDKMLLFIQRTARYAPLPAQCMLLAEDLITGDSIVFQFDPITGYSKNGIEKLNVKIAQAILLPHEDENQLKAVLLLSSNNDALVYPSSAKSLVFKHIKHTHIYLSDSANGILKGFNFYHSTEDDFKLTPTWEMKFYPSKLVSVNVKHPNERVHSQGRVLPDRSVYYKYVNPNLISVATVSEDPIHKHVLSIYLVDGITGLVMYSASHKRAKGPIHVVHSENWLVYSYFNERFRRTEVVSAELYEGHVQSNSTVFSSHAVSVLPHVQTQSYILPANPVKFAVTLTEKGITNKFLLIALSTGAVIEIPWLLLQPRFNDIPCGPEESCIPYMPEIPLSSEAIINYNQTLYRIKGIEVAPARLESTSHILVHGLDMFYTRVAPSKTFDVLKEDFDHLMIVLVLTGLIAASYITKYLASKKTLKQLWK</sequence>
<dbReference type="Pfam" id="PF25293">
    <property type="entry name" value="Beta-prop_EMC1_N"/>
    <property type="match status" value="1"/>
</dbReference>
<accession>A0A9P0D858</accession>
<keyword evidence="7" id="KW-0256">Endoplasmic reticulum</keyword>
<feature type="domain" description="ER membrane protein complex subunit 1 C-terminal" evidence="13">
    <location>
        <begin position="686"/>
        <end position="889"/>
    </location>
</feature>
<evidence type="ECO:0000256" key="5">
    <source>
        <dbReference type="ARBA" id="ARBA00022692"/>
    </source>
</evidence>
<evidence type="ECO:0000256" key="2">
    <source>
        <dbReference type="ARBA" id="ARBA00007904"/>
    </source>
</evidence>
<dbReference type="InterPro" id="IPR058545">
    <property type="entry name" value="Beta-prop_EMC1_1st"/>
</dbReference>
<evidence type="ECO:0000256" key="9">
    <source>
        <dbReference type="ARBA" id="ARBA00023136"/>
    </source>
</evidence>
<keyword evidence="9 11" id="KW-0472">Membrane</keyword>
<evidence type="ECO:0000256" key="8">
    <source>
        <dbReference type="ARBA" id="ARBA00022989"/>
    </source>
</evidence>
<evidence type="ECO:0000259" key="13">
    <source>
        <dbReference type="Pfam" id="PF07774"/>
    </source>
</evidence>
<dbReference type="AlphaFoldDB" id="A0A9P0D858"/>
<evidence type="ECO:0000256" key="1">
    <source>
        <dbReference type="ARBA" id="ARBA00004115"/>
    </source>
</evidence>
<dbReference type="GO" id="GO:0034975">
    <property type="term" value="P:protein folding in endoplasmic reticulum"/>
    <property type="evidence" value="ECO:0007669"/>
    <property type="project" value="TreeGrafter"/>
</dbReference>
<evidence type="ECO:0000256" key="11">
    <source>
        <dbReference type="SAM" id="Phobius"/>
    </source>
</evidence>
<keyword evidence="10" id="KW-0325">Glycoprotein</keyword>
<organism evidence="15 16">
    <name type="scientific">Psylliodes chrysocephalus</name>
    <dbReference type="NCBI Taxonomy" id="3402493"/>
    <lineage>
        <taxon>Eukaryota</taxon>
        <taxon>Metazoa</taxon>
        <taxon>Ecdysozoa</taxon>
        <taxon>Arthropoda</taxon>
        <taxon>Hexapoda</taxon>
        <taxon>Insecta</taxon>
        <taxon>Pterygota</taxon>
        <taxon>Neoptera</taxon>
        <taxon>Endopterygota</taxon>
        <taxon>Coleoptera</taxon>
        <taxon>Polyphaga</taxon>
        <taxon>Cucujiformia</taxon>
        <taxon>Chrysomeloidea</taxon>
        <taxon>Chrysomelidae</taxon>
        <taxon>Galerucinae</taxon>
        <taxon>Alticini</taxon>
        <taxon>Psylliodes</taxon>
    </lineage>
</organism>
<proteinExistence type="inferred from homology"/>
<dbReference type="Pfam" id="PF07774">
    <property type="entry name" value="EMC1_C"/>
    <property type="match status" value="1"/>
</dbReference>
<evidence type="ECO:0000259" key="14">
    <source>
        <dbReference type="Pfam" id="PF25293"/>
    </source>
</evidence>
<keyword evidence="5 11" id="KW-0812">Transmembrane</keyword>
<comment type="subunit">
    <text evidence="3">Component of the ER membrane protein complex (EMC).</text>
</comment>
<evidence type="ECO:0000313" key="15">
    <source>
        <dbReference type="EMBL" id="CAH1114196.1"/>
    </source>
</evidence>
<dbReference type="InterPro" id="IPR011047">
    <property type="entry name" value="Quinoprotein_ADH-like_sf"/>
</dbReference>
<evidence type="ECO:0000256" key="3">
    <source>
        <dbReference type="ARBA" id="ARBA00011276"/>
    </source>
</evidence>
<dbReference type="InterPro" id="IPR015943">
    <property type="entry name" value="WD40/YVTN_repeat-like_dom_sf"/>
</dbReference>
<dbReference type="OrthoDB" id="28092at2759"/>
<gene>
    <name evidence="15" type="ORF">PSYICH_LOCUS14449</name>
</gene>
<feature type="chain" id="PRO_5040255287" description="ER membrane protein complex subunit 1" evidence="12">
    <location>
        <begin position="24"/>
        <end position="890"/>
    </location>
</feature>
<dbReference type="GO" id="GO:0072546">
    <property type="term" value="C:EMC complex"/>
    <property type="evidence" value="ECO:0007669"/>
    <property type="project" value="InterPro"/>
</dbReference>
<dbReference type="PANTHER" id="PTHR21573">
    <property type="entry name" value="ER MEMBRANE PROTEIN COMPLEX SUBUNIT 1"/>
    <property type="match status" value="1"/>
</dbReference>
<dbReference type="PANTHER" id="PTHR21573:SF0">
    <property type="entry name" value="ER MEMBRANE PROTEIN COMPLEX SUBUNIT 1"/>
    <property type="match status" value="1"/>
</dbReference>
<feature type="transmembrane region" description="Helical" evidence="11">
    <location>
        <begin position="860"/>
        <end position="880"/>
    </location>
</feature>
<protein>
    <recommendedName>
        <fullName evidence="4">ER membrane protein complex subunit 1</fullName>
    </recommendedName>
</protein>
<evidence type="ECO:0000256" key="12">
    <source>
        <dbReference type="SAM" id="SignalP"/>
    </source>
</evidence>
<comment type="subcellular location">
    <subcellularLocation>
        <location evidence="1">Endoplasmic reticulum membrane</location>
        <topology evidence="1">Single-pass type I membrane protein</topology>
    </subcellularLocation>
</comment>
<reference evidence="15" key="1">
    <citation type="submission" date="2022-01" db="EMBL/GenBank/DDBJ databases">
        <authorList>
            <person name="King R."/>
        </authorList>
    </citation>
    <scope>NUCLEOTIDE SEQUENCE</scope>
</reference>
<feature type="domain" description="EMC1 first beta-propeller" evidence="14">
    <location>
        <begin position="23"/>
        <end position="150"/>
    </location>
</feature>
<keyword evidence="6 12" id="KW-0732">Signal</keyword>
<comment type="similarity">
    <text evidence="2">Belongs to the EMC1 family.</text>
</comment>
<evidence type="ECO:0000256" key="10">
    <source>
        <dbReference type="ARBA" id="ARBA00023180"/>
    </source>
</evidence>
<dbReference type="InterPro" id="IPR011678">
    <property type="entry name" value="EMC1_C"/>
</dbReference>
<evidence type="ECO:0000256" key="7">
    <source>
        <dbReference type="ARBA" id="ARBA00022824"/>
    </source>
</evidence>
<dbReference type="Gene3D" id="2.130.10.10">
    <property type="entry name" value="YVTN repeat-like/Quinoprotein amine dehydrogenase"/>
    <property type="match status" value="1"/>
</dbReference>
<dbReference type="InterPro" id="IPR026895">
    <property type="entry name" value="EMC1"/>
</dbReference>
<feature type="signal peptide" evidence="12">
    <location>
        <begin position="1"/>
        <end position="23"/>
    </location>
</feature>
<evidence type="ECO:0000256" key="4">
    <source>
        <dbReference type="ARBA" id="ARBA00020824"/>
    </source>
</evidence>
<keyword evidence="8 11" id="KW-1133">Transmembrane helix</keyword>
<evidence type="ECO:0000256" key="6">
    <source>
        <dbReference type="ARBA" id="ARBA00022729"/>
    </source>
</evidence>
<dbReference type="SUPFAM" id="SSF50998">
    <property type="entry name" value="Quinoprotein alcohol dehydrogenase-like"/>
    <property type="match status" value="1"/>
</dbReference>
<dbReference type="EMBL" id="OV651820">
    <property type="protein sequence ID" value="CAH1114196.1"/>
    <property type="molecule type" value="Genomic_DNA"/>
</dbReference>
<dbReference type="Proteomes" id="UP001153636">
    <property type="component" value="Chromosome 8"/>
</dbReference>
<evidence type="ECO:0000313" key="16">
    <source>
        <dbReference type="Proteomes" id="UP001153636"/>
    </source>
</evidence>